<dbReference type="EMBL" id="GGEC01066024">
    <property type="protein sequence ID" value="MBX46508.1"/>
    <property type="molecule type" value="Transcribed_RNA"/>
</dbReference>
<evidence type="ECO:0000313" key="1">
    <source>
        <dbReference type="EMBL" id="MBX46508.1"/>
    </source>
</evidence>
<accession>A0A2P2NVH2</accession>
<name>A0A2P2NVH2_RHIMU</name>
<sequence>MNKLELTSTIFHFPDVLFPKKIKPATHLWH</sequence>
<proteinExistence type="predicted"/>
<organism evidence="1">
    <name type="scientific">Rhizophora mucronata</name>
    <name type="common">Asiatic mangrove</name>
    <dbReference type="NCBI Taxonomy" id="61149"/>
    <lineage>
        <taxon>Eukaryota</taxon>
        <taxon>Viridiplantae</taxon>
        <taxon>Streptophyta</taxon>
        <taxon>Embryophyta</taxon>
        <taxon>Tracheophyta</taxon>
        <taxon>Spermatophyta</taxon>
        <taxon>Magnoliopsida</taxon>
        <taxon>eudicotyledons</taxon>
        <taxon>Gunneridae</taxon>
        <taxon>Pentapetalae</taxon>
        <taxon>rosids</taxon>
        <taxon>fabids</taxon>
        <taxon>Malpighiales</taxon>
        <taxon>Rhizophoraceae</taxon>
        <taxon>Rhizophora</taxon>
    </lineage>
</organism>
<protein>
    <submittedName>
        <fullName evidence="1">Uncharacterized protein</fullName>
    </submittedName>
</protein>
<dbReference type="AlphaFoldDB" id="A0A2P2NVH2"/>
<reference evidence="1" key="1">
    <citation type="submission" date="2018-02" db="EMBL/GenBank/DDBJ databases">
        <title>Rhizophora mucronata_Transcriptome.</title>
        <authorList>
            <person name="Meera S.P."/>
            <person name="Sreeshan A."/>
            <person name="Augustine A."/>
        </authorList>
    </citation>
    <scope>NUCLEOTIDE SEQUENCE</scope>
    <source>
        <tissue evidence="1">Leaf</tissue>
    </source>
</reference>